<dbReference type="OrthoDB" id="9816314at2"/>
<evidence type="ECO:0000313" key="4">
    <source>
        <dbReference type="Proteomes" id="UP000445582"/>
    </source>
</evidence>
<reference evidence="3 4" key="1">
    <citation type="submission" date="2019-12" db="EMBL/GenBank/DDBJ databases">
        <title>Genomic-based taxomic classification of the family Erythrobacteraceae.</title>
        <authorList>
            <person name="Xu L."/>
        </authorList>
    </citation>
    <scope>NUCLEOTIDE SEQUENCE [LARGE SCALE GENOMIC DNA]</scope>
    <source>
        <strain evidence="3 4">MCCC 1A09965</strain>
    </source>
</reference>
<feature type="transmembrane region" description="Helical" evidence="1">
    <location>
        <begin position="190"/>
        <end position="215"/>
    </location>
</feature>
<protein>
    <recommendedName>
        <fullName evidence="2">Inositolphosphotransferase Aur1/Ipt1 domain-containing protein</fullName>
    </recommendedName>
</protein>
<keyword evidence="1" id="KW-1133">Transmembrane helix</keyword>
<feature type="domain" description="Inositolphosphotransferase Aur1/Ipt1" evidence="2">
    <location>
        <begin position="127"/>
        <end position="328"/>
    </location>
</feature>
<dbReference type="InterPro" id="IPR026841">
    <property type="entry name" value="Aur1/Ipt1"/>
</dbReference>
<feature type="transmembrane region" description="Helical" evidence="1">
    <location>
        <begin position="16"/>
        <end position="38"/>
    </location>
</feature>
<keyword evidence="1" id="KW-0812">Transmembrane</keyword>
<dbReference type="Proteomes" id="UP000445582">
    <property type="component" value="Unassembled WGS sequence"/>
</dbReference>
<keyword evidence="4" id="KW-1185">Reference proteome</keyword>
<dbReference type="AlphaFoldDB" id="A0A844YDY1"/>
<evidence type="ECO:0000256" key="1">
    <source>
        <dbReference type="SAM" id="Phobius"/>
    </source>
</evidence>
<proteinExistence type="predicted"/>
<keyword evidence="1" id="KW-0472">Membrane</keyword>
<feature type="transmembrane region" description="Helical" evidence="1">
    <location>
        <begin position="149"/>
        <end position="178"/>
    </location>
</feature>
<feature type="transmembrane region" description="Helical" evidence="1">
    <location>
        <begin position="95"/>
        <end position="116"/>
    </location>
</feature>
<evidence type="ECO:0000259" key="2">
    <source>
        <dbReference type="Pfam" id="PF14378"/>
    </source>
</evidence>
<name>A0A844YDY1_9SPHN</name>
<comment type="caution">
    <text evidence="3">The sequence shown here is derived from an EMBL/GenBank/DDBJ whole genome shotgun (WGS) entry which is preliminary data.</text>
</comment>
<dbReference type="RefSeq" id="WP_160671732.1">
    <property type="nucleotide sequence ID" value="NZ_WTYN01000001.1"/>
</dbReference>
<dbReference type="GO" id="GO:0016020">
    <property type="term" value="C:membrane"/>
    <property type="evidence" value="ECO:0007669"/>
    <property type="project" value="UniProtKB-SubCell"/>
</dbReference>
<feature type="transmembrane region" description="Helical" evidence="1">
    <location>
        <begin position="290"/>
        <end position="310"/>
    </location>
</feature>
<evidence type="ECO:0000313" key="3">
    <source>
        <dbReference type="EMBL" id="MXO62162.1"/>
    </source>
</evidence>
<feature type="transmembrane region" description="Helical" evidence="1">
    <location>
        <begin position="265"/>
        <end position="283"/>
    </location>
</feature>
<gene>
    <name evidence="3" type="ORF">GRI48_03965</name>
</gene>
<dbReference type="Pfam" id="PF14378">
    <property type="entry name" value="PAP2_3"/>
    <property type="match status" value="1"/>
</dbReference>
<organism evidence="3 4">
    <name type="scientific">Qipengyuania oceanensis</name>
    <dbReference type="NCBI Taxonomy" id="1463597"/>
    <lineage>
        <taxon>Bacteria</taxon>
        <taxon>Pseudomonadati</taxon>
        <taxon>Pseudomonadota</taxon>
        <taxon>Alphaproteobacteria</taxon>
        <taxon>Sphingomonadales</taxon>
        <taxon>Erythrobacteraceae</taxon>
        <taxon>Qipengyuania</taxon>
    </lineage>
</organism>
<sequence length="344" mass="38338">MQRTAAIAVLQRELPIYAVALACIFAFAISLSLAGVAFHPWSSVLYNFFLFAASWLLVIAVLFAARLFRERPESLFAFGAEVFGQKAFWLRQLRAVPLLALLSVFMIYFGGMKSAIPLFNPFSWDQTFIRWDAALGFGYDPWRILHPLIGYPVVTSALAALYHLWILLIYAGSIYLGAYQTDELLRTRYFVSYFLCWSLVGVALAVLFSSVGPAFMQPLFGDPRFVPLMDYLQQADKQFPVMVLTVQQQLLDWQAGGELGLGRGISAMPSMHISLATLFWLAMRKISARAGWFFGVFALLIFVGSIHTGYHYALDGIVAATATLAIWWIVGRVLPSGQNGEVAS</sequence>
<feature type="transmembrane region" description="Helical" evidence="1">
    <location>
        <begin position="44"/>
        <end position="65"/>
    </location>
</feature>
<accession>A0A844YDY1</accession>
<feature type="transmembrane region" description="Helical" evidence="1">
    <location>
        <begin position="316"/>
        <end position="334"/>
    </location>
</feature>
<dbReference type="EMBL" id="WTYN01000001">
    <property type="protein sequence ID" value="MXO62162.1"/>
    <property type="molecule type" value="Genomic_DNA"/>
</dbReference>